<dbReference type="InterPro" id="IPR007712">
    <property type="entry name" value="RelE/ParE_toxin"/>
</dbReference>
<evidence type="ECO:0000256" key="1">
    <source>
        <dbReference type="ARBA" id="ARBA00022649"/>
    </source>
</evidence>
<dbReference type="Pfam" id="PF05016">
    <property type="entry name" value="ParE_toxin"/>
    <property type="match status" value="1"/>
</dbReference>
<dbReference type="PANTHER" id="PTHR38813">
    <property type="match status" value="1"/>
</dbReference>
<protein>
    <recommendedName>
        <fullName evidence="4">Plasmid stabilization system</fullName>
    </recommendedName>
</protein>
<name>Q30P52_SULDN</name>
<gene>
    <name evidence="2" type="ordered locus">Suden_1955</name>
</gene>
<evidence type="ECO:0000313" key="2">
    <source>
        <dbReference type="EMBL" id="ABB45229.1"/>
    </source>
</evidence>
<sequence length="86" mass="10477">MYKIILHKKVIKFINSRNPKDKQKIKEKFELLQNNPYPSNYNIDVKKMRNANGFRLRISDYRFLYDVVEDELIIYMENGDNRGDIY</sequence>
<dbReference type="Proteomes" id="UP000002714">
    <property type="component" value="Chromosome"/>
</dbReference>
<dbReference type="PANTHER" id="PTHR38813:SF1">
    <property type="entry name" value="TOXIN RELE1-RELATED"/>
    <property type="match status" value="1"/>
</dbReference>
<dbReference type="KEGG" id="tdn:Suden_1955"/>
<dbReference type="eggNOG" id="COG2026">
    <property type="taxonomic scope" value="Bacteria"/>
</dbReference>
<dbReference type="EMBL" id="CP000153">
    <property type="protein sequence ID" value="ABB45229.1"/>
    <property type="molecule type" value="Genomic_DNA"/>
</dbReference>
<dbReference type="AlphaFoldDB" id="Q30P52"/>
<keyword evidence="1" id="KW-1277">Toxin-antitoxin system</keyword>
<accession>Q30P52</accession>
<dbReference type="InterPro" id="IPR052747">
    <property type="entry name" value="TA_system_RelE_toxin"/>
</dbReference>
<dbReference type="OrthoDB" id="9797723at2"/>
<dbReference type="Gene3D" id="3.30.2310.20">
    <property type="entry name" value="RelE-like"/>
    <property type="match status" value="1"/>
</dbReference>
<evidence type="ECO:0000313" key="3">
    <source>
        <dbReference type="Proteomes" id="UP000002714"/>
    </source>
</evidence>
<evidence type="ECO:0008006" key="4">
    <source>
        <dbReference type="Google" id="ProtNLM"/>
    </source>
</evidence>
<organism evidence="2 3">
    <name type="scientific">Sulfurimonas denitrificans (strain ATCC 33889 / DSM 1251)</name>
    <name type="common">Thiomicrospira denitrificans (strain ATCC 33889 / DSM 1251)</name>
    <dbReference type="NCBI Taxonomy" id="326298"/>
    <lineage>
        <taxon>Bacteria</taxon>
        <taxon>Pseudomonadati</taxon>
        <taxon>Campylobacterota</taxon>
        <taxon>Epsilonproteobacteria</taxon>
        <taxon>Campylobacterales</taxon>
        <taxon>Sulfurimonadaceae</taxon>
        <taxon>Sulfurimonas</taxon>
    </lineage>
</organism>
<dbReference type="SUPFAM" id="SSF143011">
    <property type="entry name" value="RelE-like"/>
    <property type="match status" value="1"/>
</dbReference>
<dbReference type="InterPro" id="IPR035093">
    <property type="entry name" value="RelE/ParE_toxin_dom_sf"/>
</dbReference>
<reference evidence="2 3" key="1">
    <citation type="journal article" date="2008" name="Appl. Environ. Microbiol.">
        <title>Genome of the epsilonproteobacterial chemolithoautotroph Sulfurimonas denitrificans.</title>
        <authorList>
            <person name="Sievert S.M."/>
            <person name="Scott K.M."/>
            <person name="Klotz M.G."/>
            <person name="Chain P.S.G."/>
            <person name="Hauser L.J."/>
            <person name="Hemp J."/>
            <person name="Huegler M."/>
            <person name="Land M."/>
            <person name="Lapidus A."/>
            <person name="Larimer F.W."/>
            <person name="Lucas S."/>
            <person name="Malfatti S.A."/>
            <person name="Meyer F."/>
            <person name="Paulsen I.T."/>
            <person name="Ren Q."/>
            <person name="Simon J."/>
            <person name="Bailey K."/>
            <person name="Diaz E."/>
            <person name="Fitzpatrick K.A."/>
            <person name="Glover B."/>
            <person name="Gwatney N."/>
            <person name="Korajkic A."/>
            <person name="Long A."/>
            <person name="Mobberley J.M."/>
            <person name="Pantry S.N."/>
            <person name="Pazder G."/>
            <person name="Peterson S."/>
            <person name="Quintanilla J.D."/>
            <person name="Sprinkle R."/>
            <person name="Stephens J."/>
            <person name="Thomas P."/>
            <person name="Vaughn R."/>
            <person name="Weber M.J."/>
            <person name="Wooten L.L."/>
        </authorList>
    </citation>
    <scope>NUCLEOTIDE SEQUENCE [LARGE SCALE GENOMIC DNA]</scope>
    <source>
        <strain evidence="3">ATCC 33889 / DSM 1251</strain>
    </source>
</reference>
<dbReference type="HOGENOM" id="CLU_155761_6_2_7"/>
<proteinExistence type="predicted"/>
<dbReference type="RefSeq" id="WP_011373569.1">
    <property type="nucleotide sequence ID" value="NC_007575.1"/>
</dbReference>
<keyword evidence="3" id="KW-1185">Reference proteome</keyword>